<sequence length="75" mass="7919">MIGLDNAHHTRLITAIRTLAELLDNCADGLVSGVIAATVLLLVIIALHAMADLLETCPEALALLIRPIRKGADLP</sequence>
<keyword evidence="3" id="KW-1185">Reference proteome</keyword>
<name>A0A4R4MQS1_9ACTN</name>
<comment type="caution">
    <text evidence="2">The sequence shown here is derived from an EMBL/GenBank/DDBJ whole genome shotgun (WGS) entry which is preliminary data.</text>
</comment>
<dbReference type="Proteomes" id="UP000295157">
    <property type="component" value="Unassembled WGS sequence"/>
</dbReference>
<keyword evidence="1" id="KW-0472">Membrane</keyword>
<accession>A0A4R4MQS1</accession>
<dbReference type="EMBL" id="SMJZ01000265">
    <property type="protein sequence ID" value="TDB97423.1"/>
    <property type="molecule type" value="Genomic_DNA"/>
</dbReference>
<evidence type="ECO:0000313" key="2">
    <source>
        <dbReference type="EMBL" id="TDB97423.1"/>
    </source>
</evidence>
<proteinExistence type="predicted"/>
<protein>
    <submittedName>
        <fullName evidence="2">Uncharacterized protein</fullName>
    </submittedName>
</protein>
<reference evidence="2 3" key="1">
    <citation type="submission" date="2019-02" db="EMBL/GenBank/DDBJ databases">
        <title>Draft genome sequences of novel Actinobacteria.</title>
        <authorList>
            <person name="Sahin N."/>
            <person name="Ay H."/>
            <person name="Saygin H."/>
        </authorList>
    </citation>
    <scope>NUCLEOTIDE SEQUENCE [LARGE SCALE GENOMIC DNA]</scope>
    <source>
        <strain evidence="2 3">KC201</strain>
    </source>
</reference>
<evidence type="ECO:0000313" key="3">
    <source>
        <dbReference type="Proteomes" id="UP000295157"/>
    </source>
</evidence>
<dbReference type="AlphaFoldDB" id="A0A4R4MQS1"/>
<feature type="transmembrane region" description="Helical" evidence="1">
    <location>
        <begin position="30"/>
        <end position="51"/>
    </location>
</feature>
<dbReference type="OrthoDB" id="9963000at2"/>
<keyword evidence="1" id="KW-0812">Transmembrane</keyword>
<evidence type="ECO:0000256" key="1">
    <source>
        <dbReference type="SAM" id="Phobius"/>
    </source>
</evidence>
<dbReference type="RefSeq" id="WP_132340857.1">
    <property type="nucleotide sequence ID" value="NZ_SMJZ01000265.1"/>
</dbReference>
<gene>
    <name evidence="2" type="ORF">E1267_39840</name>
</gene>
<keyword evidence="1" id="KW-1133">Transmembrane helix</keyword>
<organism evidence="2 3">
    <name type="scientific">Nonomuraea longispora</name>
    <dbReference type="NCBI Taxonomy" id="1848320"/>
    <lineage>
        <taxon>Bacteria</taxon>
        <taxon>Bacillati</taxon>
        <taxon>Actinomycetota</taxon>
        <taxon>Actinomycetes</taxon>
        <taxon>Streptosporangiales</taxon>
        <taxon>Streptosporangiaceae</taxon>
        <taxon>Nonomuraea</taxon>
    </lineage>
</organism>